<protein>
    <submittedName>
        <fullName evidence="1">Uncharacterized protein</fullName>
    </submittedName>
</protein>
<organism evidence="1 2">
    <name type="scientific">Candidatus Faecalibacterium intestinavium</name>
    <dbReference type="NCBI Taxonomy" id="2838580"/>
    <lineage>
        <taxon>Bacteria</taxon>
        <taxon>Bacillati</taxon>
        <taxon>Bacillota</taxon>
        <taxon>Clostridia</taxon>
        <taxon>Eubacteriales</taxon>
        <taxon>Oscillospiraceae</taxon>
        <taxon>Faecalibacterium</taxon>
    </lineage>
</organism>
<accession>A0A9E2KM67</accession>
<dbReference type="EMBL" id="JAHLFH010000168">
    <property type="protein sequence ID" value="MBU3820293.1"/>
    <property type="molecule type" value="Genomic_DNA"/>
</dbReference>
<evidence type="ECO:0000313" key="1">
    <source>
        <dbReference type="EMBL" id="MBU3820293.1"/>
    </source>
</evidence>
<sequence>MINGNVNEFVDRIYTCQDTVFIYRGKKYWFQGYMPNENIVHMEIFQIDPAAEDYVWEYNGSSIKEGQEAFQTAPIFDGKTFWEVEQEMEWVDC</sequence>
<comment type="caution">
    <text evidence="1">The sequence shown here is derived from an EMBL/GenBank/DDBJ whole genome shotgun (WGS) entry which is preliminary data.</text>
</comment>
<dbReference type="AlphaFoldDB" id="A0A9E2KM67"/>
<name>A0A9E2KM67_9FIRM</name>
<proteinExistence type="predicted"/>
<gene>
    <name evidence="1" type="ORF">H9864_08005</name>
</gene>
<reference evidence="1" key="2">
    <citation type="submission" date="2021-04" db="EMBL/GenBank/DDBJ databases">
        <authorList>
            <person name="Gilroy R."/>
        </authorList>
    </citation>
    <scope>NUCLEOTIDE SEQUENCE</scope>
    <source>
        <strain evidence="1">742</strain>
    </source>
</reference>
<dbReference type="Proteomes" id="UP000824178">
    <property type="component" value="Unassembled WGS sequence"/>
</dbReference>
<reference evidence="1" key="1">
    <citation type="journal article" date="2021" name="PeerJ">
        <title>Extensive microbial diversity within the chicken gut microbiome revealed by metagenomics and culture.</title>
        <authorList>
            <person name="Gilroy R."/>
            <person name="Ravi A."/>
            <person name="Getino M."/>
            <person name="Pursley I."/>
            <person name="Horton D.L."/>
            <person name="Alikhan N.F."/>
            <person name="Baker D."/>
            <person name="Gharbi K."/>
            <person name="Hall N."/>
            <person name="Watson M."/>
            <person name="Adriaenssens E.M."/>
            <person name="Foster-Nyarko E."/>
            <person name="Jarju S."/>
            <person name="Secka A."/>
            <person name="Antonio M."/>
            <person name="Oren A."/>
            <person name="Chaudhuri R.R."/>
            <person name="La Ragione R."/>
            <person name="Hildebrand F."/>
            <person name="Pallen M.J."/>
        </authorList>
    </citation>
    <scope>NUCLEOTIDE SEQUENCE</scope>
    <source>
        <strain evidence="1">742</strain>
    </source>
</reference>
<evidence type="ECO:0000313" key="2">
    <source>
        <dbReference type="Proteomes" id="UP000824178"/>
    </source>
</evidence>